<evidence type="ECO:0000313" key="3">
    <source>
        <dbReference type="EMBL" id="MCD7109891.1"/>
    </source>
</evidence>
<dbReference type="InterPro" id="IPR041255">
    <property type="entry name" value="LpxI_N"/>
</dbReference>
<dbReference type="Gene3D" id="3.40.140.80">
    <property type="match status" value="1"/>
</dbReference>
<sequence>MPGAPPQSPDSPGDRKGRGRLAIIAGGGGLPHHVAAAARAHGENPYIIALTGEAGDGWDGYDRRTLGIGNFRDISATFRTEGIDRVVLSGGVQRRPEWRDIRPTLKTLSRVPAVLKTLISGGDDAVLKMAIALIEASGARVIGVQEIVPDLLAEIGRIGRIAPDDDDLRDIAAATAAANALGALDVGQGAIAVGGRVVALEGPEGTDAMLARVAGLRRDGRISQRRRGVLVKLCKPQQDLRADLPSIGPSTVESALAAGLAGIAVEAGRALILERAATIERADRSGLFVTGLDRARPVS</sequence>
<dbReference type="EMBL" id="JAJOZR010000007">
    <property type="protein sequence ID" value="MCD7109891.1"/>
    <property type="molecule type" value="Genomic_DNA"/>
</dbReference>
<keyword evidence="3" id="KW-0378">Hydrolase</keyword>
<dbReference type="InterPro" id="IPR010415">
    <property type="entry name" value="LpxI_C"/>
</dbReference>
<dbReference type="AlphaFoldDB" id="A0A9X1NTW8"/>
<evidence type="ECO:0000259" key="2">
    <source>
        <dbReference type="Pfam" id="PF17930"/>
    </source>
</evidence>
<organism evidence="3 4">
    <name type="scientific">Rhizobium quercicola</name>
    <dbReference type="NCBI Taxonomy" id="2901226"/>
    <lineage>
        <taxon>Bacteria</taxon>
        <taxon>Pseudomonadati</taxon>
        <taxon>Pseudomonadota</taxon>
        <taxon>Alphaproteobacteria</taxon>
        <taxon>Hyphomicrobiales</taxon>
        <taxon>Rhizobiaceae</taxon>
        <taxon>Rhizobium/Agrobacterium group</taxon>
        <taxon>Rhizobium</taxon>
    </lineage>
</organism>
<dbReference type="GO" id="GO:0016787">
    <property type="term" value="F:hydrolase activity"/>
    <property type="evidence" value="ECO:0007669"/>
    <property type="project" value="UniProtKB-KW"/>
</dbReference>
<gene>
    <name evidence="3" type="primary">lpxI</name>
    <name evidence="3" type="ORF">LRX75_12675</name>
</gene>
<reference evidence="3" key="1">
    <citation type="submission" date="2021-12" db="EMBL/GenBank/DDBJ databases">
        <authorList>
            <person name="Li Y."/>
        </authorList>
    </citation>
    <scope>NUCLEOTIDE SEQUENCE</scope>
    <source>
        <strain evidence="3">DKSPLA3</strain>
    </source>
</reference>
<evidence type="ECO:0000259" key="1">
    <source>
        <dbReference type="Pfam" id="PF06230"/>
    </source>
</evidence>
<dbReference type="Gene3D" id="3.40.50.20">
    <property type="match status" value="1"/>
</dbReference>
<accession>A0A9X1NTW8</accession>
<protein>
    <submittedName>
        <fullName evidence="3">UDP-2,3-diacylglucosamine diphosphatase LpxI</fullName>
        <ecNumber evidence="3">3.6.1.54</ecNumber>
    </submittedName>
</protein>
<dbReference type="Pfam" id="PF06230">
    <property type="entry name" value="LpxI_C"/>
    <property type="match status" value="1"/>
</dbReference>
<dbReference type="PANTHER" id="PTHR39962">
    <property type="entry name" value="BLL4848 PROTEIN"/>
    <property type="match status" value="1"/>
</dbReference>
<keyword evidence="4" id="KW-1185">Reference proteome</keyword>
<dbReference type="InterPro" id="IPR053174">
    <property type="entry name" value="LpxI"/>
</dbReference>
<dbReference type="Proteomes" id="UP001139089">
    <property type="component" value="Unassembled WGS sequence"/>
</dbReference>
<feature type="domain" description="LpxI N-terminal" evidence="2">
    <location>
        <begin position="20"/>
        <end position="151"/>
    </location>
</feature>
<dbReference type="RefSeq" id="WP_231814871.1">
    <property type="nucleotide sequence ID" value="NZ_JAJOZR010000007.1"/>
</dbReference>
<evidence type="ECO:0000313" key="4">
    <source>
        <dbReference type="Proteomes" id="UP001139089"/>
    </source>
</evidence>
<feature type="domain" description="LpxI C-terminal" evidence="1">
    <location>
        <begin position="156"/>
        <end position="289"/>
    </location>
</feature>
<dbReference type="EC" id="3.6.1.54" evidence="3"/>
<comment type="caution">
    <text evidence="3">The sequence shown here is derived from an EMBL/GenBank/DDBJ whole genome shotgun (WGS) entry which is preliminary data.</text>
</comment>
<dbReference type="PANTHER" id="PTHR39962:SF1">
    <property type="entry name" value="LPXI FAMILY PROTEIN"/>
    <property type="match status" value="1"/>
</dbReference>
<dbReference type="InterPro" id="IPR043167">
    <property type="entry name" value="LpxI_C_sf"/>
</dbReference>
<dbReference type="Pfam" id="PF17930">
    <property type="entry name" value="LpxI_N"/>
    <property type="match status" value="1"/>
</dbReference>
<proteinExistence type="predicted"/>
<name>A0A9X1NTW8_9HYPH</name>